<evidence type="ECO:0000256" key="3">
    <source>
        <dbReference type="ARBA" id="ARBA00022475"/>
    </source>
</evidence>
<evidence type="ECO:0000256" key="7">
    <source>
        <dbReference type="RuleBase" id="RU363032"/>
    </source>
</evidence>
<sequence length="312" mass="34704">MEQDMMSEQNPVVYVRTEFKRRISAHRLTKYLRLLLILPSLALVVLFSYYPAIESIMGSFTAWNGFTPPSFVGFQNFSDYFKDPIFFTEIKNISILVIGGVFTTVVFPFIGAELVLSLPEGRFQNAVKYLFVIPMVIPQVVLIDIWANLLNPNTGLVDAFLGLIHLPIVQWFSSSHTALISILLIGFPWISHLSFLIFLAGLQGIGQDIKDASKLDGCTGVRRVLRIDLPLILAQIQFVVVVAGVGIVQNFIPILLLTQGGPGNATMVPGLDMYNQAFQNNQLGYGMAIGTFLFVGMLIVSMIVLRFLKPRT</sequence>
<dbReference type="InterPro" id="IPR051393">
    <property type="entry name" value="ABC_transporter_permease"/>
</dbReference>
<reference evidence="9" key="1">
    <citation type="submission" date="2021-12" db="EMBL/GenBank/DDBJ databases">
        <title>Alicyclobacillaceae gen. nov., sp. nov., isolated from chalcocite enrichment system.</title>
        <authorList>
            <person name="Jiang Z."/>
        </authorList>
    </citation>
    <scope>NUCLEOTIDE SEQUENCE</scope>
    <source>
        <strain evidence="9">MYW30-H2</strain>
    </source>
</reference>
<comment type="similarity">
    <text evidence="7">Belongs to the binding-protein-dependent transport system permease family.</text>
</comment>
<evidence type="ECO:0000256" key="5">
    <source>
        <dbReference type="ARBA" id="ARBA00022989"/>
    </source>
</evidence>
<feature type="domain" description="ABC transmembrane type-1" evidence="8">
    <location>
        <begin position="90"/>
        <end position="304"/>
    </location>
</feature>
<gene>
    <name evidence="9" type="ORF">LSG31_17330</name>
</gene>
<proteinExistence type="inferred from homology"/>
<feature type="transmembrane region" description="Helical" evidence="7">
    <location>
        <begin position="93"/>
        <end position="117"/>
    </location>
</feature>
<feature type="transmembrane region" description="Helical" evidence="7">
    <location>
        <begin position="231"/>
        <end position="252"/>
    </location>
</feature>
<dbReference type="Gene3D" id="1.10.3720.10">
    <property type="entry name" value="MetI-like"/>
    <property type="match status" value="1"/>
</dbReference>
<protein>
    <submittedName>
        <fullName evidence="9">Sugar ABC transporter permease</fullName>
    </submittedName>
</protein>
<keyword evidence="5 7" id="KW-1133">Transmembrane helix</keyword>
<dbReference type="InterPro" id="IPR000515">
    <property type="entry name" value="MetI-like"/>
</dbReference>
<keyword evidence="6 7" id="KW-0472">Membrane</keyword>
<dbReference type="PROSITE" id="PS50928">
    <property type="entry name" value="ABC_TM1"/>
    <property type="match status" value="1"/>
</dbReference>
<evidence type="ECO:0000256" key="2">
    <source>
        <dbReference type="ARBA" id="ARBA00022448"/>
    </source>
</evidence>
<dbReference type="EMBL" id="CP089291">
    <property type="protein sequence ID" value="UOF89628.1"/>
    <property type="molecule type" value="Genomic_DNA"/>
</dbReference>
<keyword evidence="4 7" id="KW-0812">Transmembrane</keyword>
<dbReference type="SUPFAM" id="SSF161098">
    <property type="entry name" value="MetI-like"/>
    <property type="match status" value="1"/>
</dbReference>
<dbReference type="InterPro" id="IPR035906">
    <property type="entry name" value="MetI-like_sf"/>
</dbReference>
<dbReference type="CDD" id="cd06261">
    <property type="entry name" value="TM_PBP2"/>
    <property type="match status" value="1"/>
</dbReference>
<name>A0ABY4CKD0_9BACL</name>
<dbReference type="Pfam" id="PF00528">
    <property type="entry name" value="BPD_transp_1"/>
    <property type="match status" value="1"/>
</dbReference>
<dbReference type="Proteomes" id="UP000830167">
    <property type="component" value="Chromosome"/>
</dbReference>
<comment type="subcellular location">
    <subcellularLocation>
        <location evidence="1 7">Cell membrane</location>
        <topology evidence="1 7">Multi-pass membrane protein</topology>
    </subcellularLocation>
</comment>
<dbReference type="PANTHER" id="PTHR30193:SF37">
    <property type="entry name" value="INNER MEMBRANE ABC TRANSPORTER PERMEASE PROTEIN YCJO"/>
    <property type="match status" value="1"/>
</dbReference>
<dbReference type="RefSeq" id="WP_347436316.1">
    <property type="nucleotide sequence ID" value="NZ_CP089291.1"/>
</dbReference>
<evidence type="ECO:0000256" key="4">
    <source>
        <dbReference type="ARBA" id="ARBA00022692"/>
    </source>
</evidence>
<evidence type="ECO:0000259" key="8">
    <source>
        <dbReference type="PROSITE" id="PS50928"/>
    </source>
</evidence>
<feature type="transmembrane region" description="Helical" evidence="7">
    <location>
        <begin position="31"/>
        <end position="50"/>
    </location>
</feature>
<feature type="transmembrane region" description="Helical" evidence="7">
    <location>
        <begin position="129"/>
        <end position="147"/>
    </location>
</feature>
<evidence type="ECO:0000256" key="1">
    <source>
        <dbReference type="ARBA" id="ARBA00004651"/>
    </source>
</evidence>
<feature type="transmembrane region" description="Helical" evidence="7">
    <location>
        <begin position="178"/>
        <end position="200"/>
    </location>
</feature>
<evidence type="ECO:0000313" key="9">
    <source>
        <dbReference type="EMBL" id="UOF89628.1"/>
    </source>
</evidence>
<keyword evidence="10" id="KW-1185">Reference proteome</keyword>
<keyword evidence="3" id="KW-1003">Cell membrane</keyword>
<dbReference type="PANTHER" id="PTHR30193">
    <property type="entry name" value="ABC TRANSPORTER PERMEASE PROTEIN"/>
    <property type="match status" value="1"/>
</dbReference>
<organism evidence="9 10">
    <name type="scientific">Fodinisporobacter ferrooxydans</name>
    <dbReference type="NCBI Taxonomy" id="2901836"/>
    <lineage>
        <taxon>Bacteria</taxon>
        <taxon>Bacillati</taxon>
        <taxon>Bacillota</taxon>
        <taxon>Bacilli</taxon>
        <taxon>Bacillales</taxon>
        <taxon>Alicyclobacillaceae</taxon>
        <taxon>Fodinisporobacter</taxon>
    </lineage>
</organism>
<evidence type="ECO:0000313" key="10">
    <source>
        <dbReference type="Proteomes" id="UP000830167"/>
    </source>
</evidence>
<keyword evidence="2 7" id="KW-0813">Transport</keyword>
<evidence type="ECO:0000256" key="6">
    <source>
        <dbReference type="ARBA" id="ARBA00023136"/>
    </source>
</evidence>
<feature type="transmembrane region" description="Helical" evidence="7">
    <location>
        <begin position="283"/>
        <end position="308"/>
    </location>
</feature>
<accession>A0ABY4CKD0</accession>